<evidence type="ECO:0000313" key="2">
    <source>
        <dbReference type="Proteomes" id="UP000190449"/>
    </source>
</evidence>
<evidence type="ECO:0000313" key="1">
    <source>
        <dbReference type="EMBL" id="SKA23761.1"/>
    </source>
</evidence>
<protein>
    <submittedName>
        <fullName evidence="1">Uncharacterized protein</fullName>
    </submittedName>
</protein>
<dbReference type="EMBL" id="FUWU01000113">
    <property type="protein sequence ID" value="SKA23761.1"/>
    <property type="molecule type" value="Genomic_DNA"/>
</dbReference>
<reference evidence="1 2" key="1">
    <citation type="submission" date="2017-02" db="EMBL/GenBank/DDBJ databases">
        <authorList>
            <person name="Peterson S.W."/>
        </authorList>
    </citation>
    <scope>NUCLEOTIDE SEQUENCE [LARGE SCALE GENOMIC DNA]</scope>
    <source>
        <strain evidence="1 2">ATCC 43854</strain>
    </source>
</reference>
<dbReference type="RefSeq" id="WP_143394551.1">
    <property type="nucleotide sequence ID" value="NZ_FUWU01000113.1"/>
</dbReference>
<dbReference type="AlphaFoldDB" id="A0A1T4S7D9"/>
<proteinExistence type="predicted"/>
<organism evidence="1 2">
    <name type="scientific">Fibrobacter intestinalis</name>
    <dbReference type="NCBI Taxonomy" id="28122"/>
    <lineage>
        <taxon>Bacteria</taxon>
        <taxon>Pseudomonadati</taxon>
        <taxon>Fibrobacterota</taxon>
        <taxon>Fibrobacteria</taxon>
        <taxon>Fibrobacterales</taxon>
        <taxon>Fibrobacteraceae</taxon>
        <taxon>Fibrobacter</taxon>
    </lineage>
</organism>
<gene>
    <name evidence="1" type="ORF">SAMN02745108_02984</name>
</gene>
<accession>A0A1T4S7D9</accession>
<name>A0A1T4S7D9_9BACT</name>
<dbReference type="Proteomes" id="UP000190449">
    <property type="component" value="Unassembled WGS sequence"/>
</dbReference>
<sequence>MELLNKTLLNYSFSLYDQDAKTYVMTFAVNNENFEKTLLNCPKDYQCFENASANKRLIVPPRGAEFKICEALPANECSGNIKSPGITMMIKKSSNSWTADWVLDGKLTKNENSMETDIVGVTVSRTGYVIRNLDGSTQSGKYKTPDLPALRILLSR</sequence>